<evidence type="ECO:0000313" key="2">
    <source>
        <dbReference type="EMBL" id="CAB3972381.1"/>
    </source>
</evidence>
<sequence length="420" mass="44990">MRTPLFCLLLLASLSARAGTACDALLGDYAPAAGKPATLRVEKVGGEIVLRVRDAGQWSVETAPTHEAELETDGPDKAPPGTCVLDVPGGELIKLPIGAPYQVTSIAGKNFETKHSTTGVVMLAMQGFQVNGMELYPVARSGDSPPEPVKAVAGREIAGAGPCPGHRPPDMSQADFDALPEAAHTYFAELDPVRQRAFVCGQTLDEIVGDGLMTNDDKEIDTMWRRLGMLLRAHQVPRDELGRDDRWRVAGQLLRQIRPDAGAQASPDRARRQALVLDALVPNLPPPDTLRDGREEHASDLIAEIVKLPEPEALAALGKLQARGVLRWQLHDNNPYRLADVALPDALNPPVAASVLVLLAKEANPDVLHDDALLDGEVTARRVDGVQRLLDAGVKPSAKVLADAADTPEILRLLKASTAR</sequence>
<proteinExistence type="predicted"/>
<organism evidence="2 3">
    <name type="scientific">Burkholderia cenocepacia</name>
    <dbReference type="NCBI Taxonomy" id="95486"/>
    <lineage>
        <taxon>Bacteria</taxon>
        <taxon>Pseudomonadati</taxon>
        <taxon>Pseudomonadota</taxon>
        <taxon>Betaproteobacteria</taxon>
        <taxon>Burkholderiales</taxon>
        <taxon>Burkholderiaceae</taxon>
        <taxon>Burkholderia</taxon>
        <taxon>Burkholderia cepacia complex</taxon>
    </lineage>
</organism>
<dbReference type="Proteomes" id="UP000494322">
    <property type="component" value="Unassembled WGS sequence"/>
</dbReference>
<evidence type="ECO:0000256" key="1">
    <source>
        <dbReference type="SAM" id="SignalP"/>
    </source>
</evidence>
<reference evidence="2 3" key="1">
    <citation type="submission" date="2020-04" db="EMBL/GenBank/DDBJ databases">
        <authorList>
            <person name="Depoorter E."/>
        </authorList>
    </citation>
    <scope>NUCLEOTIDE SEQUENCE [LARGE SCALE GENOMIC DNA]</scope>
    <source>
        <strain evidence="2 3">BCC0132</strain>
    </source>
</reference>
<accession>A0A6J5JM94</accession>
<evidence type="ECO:0000313" key="3">
    <source>
        <dbReference type="Proteomes" id="UP000494322"/>
    </source>
</evidence>
<dbReference type="AlphaFoldDB" id="A0A6J5JM94"/>
<feature type="chain" id="PRO_5026903422" evidence="1">
    <location>
        <begin position="19"/>
        <end position="420"/>
    </location>
</feature>
<gene>
    <name evidence="2" type="ORF">BCO9919_05268</name>
</gene>
<name>A0A6J5JM94_9BURK</name>
<dbReference type="EMBL" id="CABWIK020000039">
    <property type="protein sequence ID" value="CAB3972381.1"/>
    <property type="molecule type" value="Genomic_DNA"/>
</dbReference>
<protein>
    <submittedName>
        <fullName evidence="2">Uncharacterized protein</fullName>
    </submittedName>
</protein>
<dbReference type="RefSeq" id="WP_244115317.1">
    <property type="nucleotide sequence ID" value="NZ_CABWIK020000039.1"/>
</dbReference>
<feature type="signal peptide" evidence="1">
    <location>
        <begin position="1"/>
        <end position="18"/>
    </location>
</feature>
<keyword evidence="1" id="KW-0732">Signal</keyword>